<dbReference type="CTD" id="20201087"/>
<keyword evidence="3 11" id="KW-0894">Sodium channel</keyword>
<evidence type="ECO:0000256" key="13">
    <source>
        <dbReference type="SAM" id="Phobius"/>
    </source>
</evidence>
<evidence type="ECO:0000313" key="16">
    <source>
        <dbReference type="Proteomes" id="UP000015101"/>
    </source>
</evidence>
<evidence type="ECO:0000256" key="1">
    <source>
        <dbReference type="ARBA" id="ARBA00004141"/>
    </source>
</evidence>
<name>T1EWY7_HELRO</name>
<feature type="transmembrane region" description="Helical" evidence="13">
    <location>
        <begin position="454"/>
        <end position="476"/>
    </location>
</feature>
<feature type="transmembrane region" description="Helical" evidence="13">
    <location>
        <begin position="34"/>
        <end position="52"/>
    </location>
</feature>
<protein>
    <submittedName>
        <fullName evidence="14 15">Uncharacterized protein</fullName>
    </submittedName>
</protein>
<evidence type="ECO:0000256" key="12">
    <source>
        <dbReference type="SAM" id="MobiDB-lite"/>
    </source>
</evidence>
<comment type="similarity">
    <text evidence="11">Belongs to the amiloride-sensitive sodium channel (TC 1.A.6) family.</text>
</comment>
<dbReference type="EMBL" id="AMQM01002088">
    <property type="status" value="NOT_ANNOTATED_CDS"/>
    <property type="molecule type" value="Genomic_DNA"/>
</dbReference>
<dbReference type="Pfam" id="PF00858">
    <property type="entry name" value="ASC"/>
    <property type="match status" value="1"/>
</dbReference>
<sequence length="513" mass="59923">MIHVIKSELLKFGEGSSVKGVAKIFKSKDVIPRLLWLFFFLSSSVFMIYLLHKLFIEFYTYPIITKYGEQIGHNVTFPDVTLCNLDPLAEGEPKVSSLKEYLSFIKYEKKKFLEKILKSNSSNTEARMKEVKDALEGFDSFSGYIINMNKDLHKSRDCPDFVVDCAFFSDEWFKTKETCSISNFTRRWSANYYVCYTLEIKNLKFVNSTVIRGLNVILNVGPPNLIKLPYVSSLTNVQGRGIQVSVQSPGTPPDIKRGINFAVGTQNYLEIIQTERLRTDKPHNSEHYNDHYNEHYSDHYNDHYYNEHYNKHYNKHCHNENYNKHYDEHYKEHRMVNHCQSQCPMPCEETMYEIKYLSSTWPQLSVQFDLFENYFIDRGCMDVPEVRSRYINYLNNYELFLNDSTYNVSFSNLTKMQKSLIEMKFYIPQKFPYFQTDSPAYTGDMMIGTVGGMLSLWLGITVANGVEIVELVYVIFKRCWNIKMVSTKKNDENVNSKDSRADPEGKSGTDLSE</sequence>
<dbReference type="EMBL" id="KB097700">
    <property type="protein sequence ID" value="ESN91481.1"/>
    <property type="molecule type" value="Genomic_DNA"/>
</dbReference>
<dbReference type="EnsemblMetazoa" id="HelroT165520">
    <property type="protein sequence ID" value="HelroP165520"/>
    <property type="gene ID" value="HelroG165520"/>
</dbReference>
<keyword evidence="7 11" id="KW-0406">Ion transport</keyword>
<dbReference type="PRINTS" id="PR01078">
    <property type="entry name" value="AMINACHANNEL"/>
</dbReference>
<evidence type="ECO:0000256" key="2">
    <source>
        <dbReference type="ARBA" id="ARBA00022448"/>
    </source>
</evidence>
<keyword evidence="2 11" id="KW-0813">Transport</keyword>
<evidence type="ECO:0000256" key="10">
    <source>
        <dbReference type="ARBA" id="ARBA00023303"/>
    </source>
</evidence>
<dbReference type="AlphaFoldDB" id="T1EWY7"/>
<reference evidence="14 16" key="2">
    <citation type="journal article" date="2013" name="Nature">
        <title>Insights into bilaterian evolution from three spiralian genomes.</title>
        <authorList>
            <person name="Simakov O."/>
            <person name="Marletaz F."/>
            <person name="Cho S.J."/>
            <person name="Edsinger-Gonzales E."/>
            <person name="Havlak P."/>
            <person name="Hellsten U."/>
            <person name="Kuo D.H."/>
            <person name="Larsson T."/>
            <person name="Lv J."/>
            <person name="Arendt D."/>
            <person name="Savage R."/>
            <person name="Osoegawa K."/>
            <person name="de Jong P."/>
            <person name="Grimwood J."/>
            <person name="Chapman J.A."/>
            <person name="Shapiro H."/>
            <person name="Aerts A."/>
            <person name="Otillar R.P."/>
            <person name="Terry A.Y."/>
            <person name="Boore J.L."/>
            <person name="Grigoriev I.V."/>
            <person name="Lindberg D.R."/>
            <person name="Seaver E.C."/>
            <person name="Weisblat D.A."/>
            <person name="Putnam N.H."/>
            <person name="Rokhsar D.S."/>
        </authorList>
    </citation>
    <scope>NUCLEOTIDE SEQUENCE</scope>
</reference>
<accession>T1EWY7</accession>
<keyword evidence="8 13" id="KW-0472">Membrane</keyword>
<keyword evidence="6" id="KW-0915">Sodium</keyword>
<keyword evidence="5 13" id="KW-1133">Transmembrane helix</keyword>
<evidence type="ECO:0000256" key="9">
    <source>
        <dbReference type="ARBA" id="ARBA00023201"/>
    </source>
</evidence>
<dbReference type="Gene3D" id="1.10.287.770">
    <property type="entry name" value="YojJ-like"/>
    <property type="match status" value="1"/>
</dbReference>
<evidence type="ECO:0000256" key="5">
    <source>
        <dbReference type="ARBA" id="ARBA00022989"/>
    </source>
</evidence>
<dbReference type="GeneID" id="20201087"/>
<organism evidence="15 16">
    <name type="scientific">Helobdella robusta</name>
    <name type="common">Californian leech</name>
    <dbReference type="NCBI Taxonomy" id="6412"/>
    <lineage>
        <taxon>Eukaryota</taxon>
        <taxon>Metazoa</taxon>
        <taxon>Spiralia</taxon>
        <taxon>Lophotrochozoa</taxon>
        <taxon>Annelida</taxon>
        <taxon>Clitellata</taxon>
        <taxon>Hirudinea</taxon>
        <taxon>Rhynchobdellida</taxon>
        <taxon>Glossiphoniidae</taxon>
        <taxon>Helobdella</taxon>
    </lineage>
</organism>
<reference evidence="16" key="1">
    <citation type="submission" date="2012-12" db="EMBL/GenBank/DDBJ databases">
        <authorList>
            <person name="Hellsten U."/>
            <person name="Grimwood J."/>
            <person name="Chapman J.A."/>
            <person name="Shapiro H."/>
            <person name="Aerts A."/>
            <person name="Otillar R.P."/>
            <person name="Terry A.Y."/>
            <person name="Boore J.L."/>
            <person name="Simakov O."/>
            <person name="Marletaz F."/>
            <person name="Cho S.-J."/>
            <person name="Edsinger-Gonzales E."/>
            <person name="Havlak P."/>
            <person name="Kuo D.-H."/>
            <person name="Larsson T."/>
            <person name="Lv J."/>
            <person name="Arendt D."/>
            <person name="Savage R."/>
            <person name="Osoegawa K."/>
            <person name="de Jong P."/>
            <person name="Lindberg D.R."/>
            <person name="Seaver E.C."/>
            <person name="Weisblat D.A."/>
            <person name="Putnam N.H."/>
            <person name="Grigoriev I.V."/>
            <person name="Rokhsar D.S."/>
        </authorList>
    </citation>
    <scope>NUCLEOTIDE SEQUENCE</scope>
</reference>
<feature type="compositionally biased region" description="Basic and acidic residues" evidence="12">
    <location>
        <begin position="490"/>
        <end position="507"/>
    </location>
</feature>
<dbReference type="Proteomes" id="UP000015101">
    <property type="component" value="Unassembled WGS sequence"/>
</dbReference>
<dbReference type="KEGG" id="hro:HELRODRAFT_165520"/>
<evidence type="ECO:0000256" key="4">
    <source>
        <dbReference type="ARBA" id="ARBA00022692"/>
    </source>
</evidence>
<proteinExistence type="inferred from homology"/>
<dbReference type="OMA" id="PHIRDSH"/>
<dbReference type="GO" id="GO:0005886">
    <property type="term" value="C:plasma membrane"/>
    <property type="evidence" value="ECO:0000318"/>
    <property type="project" value="GO_Central"/>
</dbReference>
<evidence type="ECO:0000313" key="14">
    <source>
        <dbReference type="EMBL" id="ESN91481.1"/>
    </source>
</evidence>
<dbReference type="PANTHER" id="PTHR11690">
    <property type="entry name" value="AMILORIDE-SENSITIVE SODIUM CHANNEL-RELATED"/>
    <property type="match status" value="1"/>
</dbReference>
<reference evidence="15" key="3">
    <citation type="submission" date="2015-06" db="UniProtKB">
        <authorList>
            <consortium name="EnsemblMetazoa"/>
        </authorList>
    </citation>
    <scope>IDENTIFICATION</scope>
</reference>
<keyword evidence="16" id="KW-1185">Reference proteome</keyword>
<feature type="region of interest" description="Disordered" evidence="12">
    <location>
        <begin position="490"/>
        <end position="513"/>
    </location>
</feature>
<keyword evidence="4 11" id="KW-0812">Transmembrane</keyword>
<evidence type="ECO:0000256" key="3">
    <source>
        <dbReference type="ARBA" id="ARBA00022461"/>
    </source>
</evidence>
<dbReference type="eggNOG" id="KOG4294">
    <property type="taxonomic scope" value="Eukaryota"/>
</dbReference>
<dbReference type="GO" id="GO:0015280">
    <property type="term" value="F:ligand-gated sodium channel activity"/>
    <property type="evidence" value="ECO:0000318"/>
    <property type="project" value="GO_Central"/>
</dbReference>
<evidence type="ECO:0000313" key="15">
    <source>
        <dbReference type="EnsemblMetazoa" id="HelroP165520"/>
    </source>
</evidence>
<keyword evidence="10 11" id="KW-0407">Ion channel</keyword>
<dbReference type="RefSeq" id="XP_009030332.1">
    <property type="nucleotide sequence ID" value="XM_009032084.1"/>
</dbReference>
<dbReference type="InterPro" id="IPR001873">
    <property type="entry name" value="ENaC"/>
</dbReference>
<dbReference type="PANTHER" id="PTHR11690:SF248">
    <property type="entry name" value="PICKPOCKET 17, ISOFORM A"/>
    <property type="match status" value="1"/>
</dbReference>
<comment type="subcellular location">
    <subcellularLocation>
        <location evidence="1">Membrane</location>
        <topology evidence="1">Multi-pass membrane protein</topology>
    </subcellularLocation>
</comment>
<evidence type="ECO:0000256" key="8">
    <source>
        <dbReference type="ARBA" id="ARBA00023136"/>
    </source>
</evidence>
<evidence type="ECO:0000256" key="11">
    <source>
        <dbReference type="RuleBase" id="RU000679"/>
    </source>
</evidence>
<dbReference type="GO" id="GO:0035725">
    <property type="term" value="P:sodium ion transmembrane transport"/>
    <property type="evidence" value="ECO:0000318"/>
    <property type="project" value="GO_Central"/>
</dbReference>
<keyword evidence="9 11" id="KW-0739">Sodium transport</keyword>
<evidence type="ECO:0000256" key="7">
    <source>
        <dbReference type="ARBA" id="ARBA00023065"/>
    </source>
</evidence>
<dbReference type="HOGENOM" id="CLU_020415_2_0_1"/>
<dbReference type="OrthoDB" id="6021021at2759"/>
<evidence type="ECO:0000256" key="6">
    <source>
        <dbReference type="ARBA" id="ARBA00023053"/>
    </source>
</evidence>
<gene>
    <name evidence="15" type="primary">20201087</name>
    <name evidence="14" type="ORF">HELRODRAFT_165520</name>
</gene>
<dbReference type="InParanoid" id="T1EWY7"/>